<dbReference type="Gene3D" id="3.30.160.20">
    <property type="match status" value="1"/>
</dbReference>
<comment type="cofactor">
    <cofactor evidence="1">
        <name>FMN</name>
        <dbReference type="ChEBI" id="CHEBI:58210"/>
    </cofactor>
</comment>
<name>N6TIA7_DENPD</name>
<organism evidence="6">
    <name type="scientific">Dendroctonus ponderosae</name>
    <name type="common">Mountain pine beetle</name>
    <dbReference type="NCBI Taxonomy" id="77166"/>
    <lineage>
        <taxon>Eukaryota</taxon>
        <taxon>Metazoa</taxon>
        <taxon>Ecdysozoa</taxon>
        <taxon>Arthropoda</taxon>
        <taxon>Hexapoda</taxon>
        <taxon>Insecta</taxon>
        <taxon>Pterygota</taxon>
        <taxon>Neoptera</taxon>
        <taxon>Endopterygota</taxon>
        <taxon>Coleoptera</taxon>
        <taxon>Polyphaga</taxon>
        <taxon>Cucujiformia</taxon>
        <taxon>Curculionidae</taxon>
        <taxon>Scolytinae</taxon>
        <taxon>Dendroctonus</taxon>
    </lineage>
</organism>
<evidence type="ECO:0000256" key="2">
    <source>
        <dbReference type="ARBA" id="ARBA00022630"/>
    </source>
</evidence>
<dbReference type="GO" id="GO:0005737">
    <property type="term" value="C:cytoplasm"/>
    <property type="evidence" value="ECO:0007669"/>
    <property type="project" value="TreeGrafter"/>
</dbReference>
<dbReference type="GO" id="GO:0000049">
    <property type="term" value="F:tRNA binding"/>
    <property type="evidence" value="ECO:0007669"/>
    <property type="project" value="InterPro"/>
</dbReference>
<dbReference type="CDD" id="cd19871">
    <property type="entry name" value="DSRM_DUS2L"/>
    <property type="match status" value="1"/>
</dbReference>
<evidence type="ECO:0000256" key="3">
    <source>
        <dbReference type="ARBA" id="ARBA00022643"/>
    </source>
</evidence>
<keyword evidence="4" id="KW-0819">tRNA processing</keyword>
<dbReference type="PANTHER" id="PTHR45936:SF1">
    <property type="entry name" value="TRNA-DIHYDROURIDINE(20) SYNTHASE [NAD(P)+]-LIKE"/>
    <property type="match status" value="1"/>
</dbReference>
<dbReference type="EMBL" id="KB740591">
    <property type="protein sequence ID" value="ENN80149.1"/>
    <property type="molecule type" value="Genomic_DNA"/>
</dbReference>
<feature type="non-terminal residue" evidence="6">
    <location>
        <position position="1"/>
    </location>
</feature>
<dbReference type="PANTHER" id="PTHR45936">
    <property type="entry name" value="TRNA-DIHYDROURIDINE(20) SYNTHASE [NAD(P)+]-LIKE"/>
    <property type="match status" value="1"/>
</dbReference>
<dbReference type="SUPFAM" id="SSF51395">
    <property type="entry name" value="FMN-linked oxidoreductases"/>
    <property type="match status" value="1"/>
</dbReference>
<keyword evidence="5" id="KW-0560">Oxidoreductase</keyword>
<dbReference type="GO" id="GO:0017150">
    <property type="term" value="F:tRNA dihydrouridine synthase activity"/>
    <property type="evidence" value="ECO:0007669"/>
    <property type="project" value="InterPro"/>
</dbReference>
<dbReference type="Pfam" id="PF01207">
    <property type="entry name" value="Dus"/>
    <property type="match status" value="1"/>
</dbReference>
<evidence type="ECO:0000256" key="1">
    <source>
        <dbReference type="ARBA" id="ARBA00001917"/>
    </source>
</evidence>
<reference evidence="6" key="1">
    <citation type="journal article" date="2013" name="Genome Biol.">
        <title>Draft genome of the mountain pine beetle, Dendroctonus ponderosae Hopkins, a major forest pest.</title>
        <authorList>
            <person name="Keeling C.I."/>
            <person name="Yuen M.M."/>
            <person name="Liao N.Y."/>
            <person name="Docking T.R."/>
            <person name="Chan S.K."/>
            <person name="Taylor G.A."/>
            <person name="Palmquist D.L."/>
            <person name="Jackman S.D."/>
            <person name="Nguyen A."/>
            <person name="Li M."/>
            <person name="Henderson H."/>
            <person name="Janes J.K."/>
            <person name="Zhao Y."/>
            <person name="Pandoh P."/>
            <person name="Moore R."/>
            <person name="Sperling F.A."/>
            <person name="Huber D.P."/>
            <person name="Birol I."/>
            <person name="Jones S.J."/>
            <person name="Bohlmann J."/>
        </authorList>
    </citation>
    <scope>NUCLEOTIDE SEQUENCE</scope>
</reference>
<dbReference type="Gene3D" id="3.20.20.70">
    <property type="entry name" value="Aldolase class I"/>
    <property type="match status" value="1"/>
</dbReference>
<dbReference type="OMA" id="XENDVAG"/>
<gene>
    <name evidence="6" type="ORF">YQE_03413</name>
</gene>
<dbReference type="HOGENOM" id="CLU_013299_3_0_1"/>
<sequence length="472" mass="52942">MTKRTGCLKYDNKIILAPMVRVGTLPMRLLALHYGADIVYTEELIDWKLIKSTRRTNEALGTIDYIDQSDGTVVFRTCSLEKDRVVVQLGTCDSQRALKVAKIIENDVAGIDINMGCPKEFSLKGGMGAALLTQRENAKAILSTLVKNLTIPVTCKIRVFENLEDTIQLVKDLASTGIAAIAVHGRTKAERPQHLNRNSTIAAIAKHLDIPVIANGGSREIDKYKDILKFREDCGASSVMVARAAEGNCSIFCRTGMKDLECVITEYLKLAIDYDNSPSNTKYCVQNMLKELQETPRGKKFLECQTLEQIWYGGDNCQLLRRATGISIWNLGEYCRMKQLEFQANGMLGRREVCPDMFGTPNKRMKIDYDEQPNIYKIKCAFIRVNFQTDPDLPKSKIIAYCGRNQLKAPSYRIINEHKLFRAVATLDGKCYSSTYWEKNKRFAEQGAALACCVALGLIDKQTLIDNGSILE</sequence>
<evidence type="ECO:0000256" key="5">
    <source>
        <dbReference type="ARBA" id="ARBA00023002"/>
    </source>
</evidence>
<dbReference type="CDD" id="cd02801">
    <property type="entry name" value="DUS_like_FMN"/>
    <property type="match status" value="1"/>
</dbReference>
<accession>N6TIA7</accession>
<dbReference type="PROSITE" id="PS01136">
    <property type="entry name" value="UPF0034"/>
    <property type="match status" value="1"/>
</dbReference>
<evidence type="ECO:0000313" key="6">
    <source>
        <dbReference type="EMBL" id="ENN80149.1"/>
    </source>
</evidence>
<dbReference type="InterPro" id="IPR035587">
    <property type="entry name" value="DUS-like_FMN-bd"/>
</dbReference>
<keyword evidence="2" id="KW-0285">Flavoprotein</keyword>
<dbReference type="SUPFAM" id="SSF54768">
    <property type="entry name" value="dsRNA-binding domain-like"/>
    <property type="match status" value="1"/>
</dbReference>
<evidence type="ECO:0000256" key="4">
    <source>
        <dbReference type="ARBA" id="ARBA00022694"/>
    </source>
</evidence>
<keyword evidence="3" id="KW-0288">FMN</keyword>
<dbReference type="InterPro" id="IPR044463">
    <property type="entry name" value="DUS2_DSRM"/>
</dbReference>
<protein>
    <submittedName>
        <fullName evidence="6">Uncharacterized protein</fullName>
    </submittedName>
</protein>
<dbReference type="InterPro" id="IPR013785">
    <property type="entry name" value="Aldolase_TIM"/>
</dbReference>
<dbReference type="OrthoDB" id="10262250at2759"/>
<proteinExistence type="predicted"/>
<dbReference type="InterPro" id="IPR018517">
    <property type="entry name" value="tRNA_hU_synthase_CS"/>
</dbReference>
<dbReference type="InterPro" id="IPR052582">
    <property type="entry name" value="tRNA-DUS-like"/>
</dbReference>
<dbReference type="AlphaFoldDB" id="N6TIA7"/>
<dbReference type="GO" id="GO:0050660">
    <property type="term" value="F:flavin adenine dinucleotide binding"/>
    <property type="evidence" value="ECO:0007669"/>
    <property type="project" value="InterPro"/>
</dbReference>